<protein>
    <submittedName>
        <fullName evidence="1">Uncharacterized protein</fullName>
    </submittedName>
</protein>
<proteinExistence type="predicted"/>
<dbReference type="Proteomes" id="UP000542674">
    <property type="component" value="Unassembled WGS sequence"/>
</dbReference>
<comment type="caution">
    <text evidence="1">The sequence shown here is derived from an EMBL/GenBank/DDBJ whole genome shotgun (WGS) entry which is preliminary data.</text>
</comment>
<keyword evidence="2" id="KW-1185">Reference proteome</keyword>
<dbReference type="RefSeq" id="WP_184675107.1">
    <property type="nucleotide sequence ID" value="NZ_BAABAI010000035.1"/>
</dbReference>
<organism evidence="1 2">
    <name type="scientific">Saccharothrix violaceirubra</name>
    <dbReference type="NCBI Taxonomy" id="413306"/>
    <lineage>
        <taxon>Bacteria</taxon>
        <taxon>Bacillati</taxon>
        <taxon>Actinomycetota</taxon>
        <taxon>Actinomycetes</taxon>
        <taxon>Pseudonocardiales</taxon>
        <taxon>Pseudonocardiaceae</taxon>
        <taxon>Saccharothrix</taxon>
    </lineage>
</organism>
<name>A0A7W7WZL3_9PSEU</name>
<evidence type="ECO:0000313" key="1">
    <source>
        <dbReference type="EMBL" id="MBB4969452.1"/>
    </source>
</evidence>
<gene>
    <name evidence="1" type="ORF">F4559_006811</name>
</gene>
<dbReference type="EMBL" id="JACHJS010000001">
    <property type="protein sequence ID" value="MBB4969452.1"/>
    <property type="molecule type" value="Genomic_DNA"/>
</dbReference>
<reference evidence="1 2" key="1">
    <citation type="submission" date="2020-08" db="EMBL/GenBank/DDBJ databases">
        <title>Sequencing the genomes of 1000 actinobacteria strains.</title>
        <authorList>
            <person name="Klenk H.-P."/>
        </authorList>
    </citation>
    <scope>NUCLEOTIDE SEQUENCE [LARGE SCALE GENOMIC DNA]</scope>
    <source>
        <strain evidence="1 2">DSM 45084</strain>
    </source>
</reference>
<evidence type="ECO:0000313" key="2">
    <source>
        <dbReference type="Proteomes" id="UP000542674"/>
    </source>
</evidence>
<dbReference type="AlphaFoldDB" id="A0A7W7WZL3"/>
<accession>A0A7W7WZL3</accession>
<sequence>MNEAGQEDKRQAELVSLTVKLTVSELAAMSHVAVTVTSAADQVKVNAADRALRKIRDAARQHKSLPLIPRIQARP</sequence>